<proteinExistence type="predicted"/>
<dbReference type="RefSeq" id="XP_062643517.1">
    <property type="nucleotide sequence ID" value="XM_062793822.1"/>
</dbReference>
<reference evidence="4" key="2">
    <citation type="submission" date="2023-05" db="EMBL/GenBank/DDBJ databases">
        <authorList>
            <consortium name="Lawrence Berkeley National Laboratory"/>
            <person name="Steindorff A."/>
            <person name="Hensen N."/>
            <person name="Bonometti L."/>
            <person name="Westerberg I."/>
            <person name="Brannstrom I.O."/>
            <person name="Guillou S."/>
            <person name="Cros-Aarteil S."/>
            <person name="Calhoun S."/>
            <person name="Haridas S."/>
            <person name="Kuo A."/>
            <person name="Mondo S."/>
            <person name="Pangilinan J."/>
            <person name="Riley R."/>
            <person name="Labutti K."/>
            <person name="Andreopoulos B."/>
            <person name="Lipzen A."/>
            <person name="Chen C."/>
            <person name="Yanf M."/>
            <person name="Daum C."/>
            <person name="Ng V."/>
            <person name="Clum A."/>
            <person name="Ohm R."/>
            <person name="Martin F."/>
            <person name="Silar P."/>
            <person name="Natvig D."/>
            <person name="Lalanne C."/>
            <person name="Gautier V."/>
            <person name="Ament-Velasquez S.L."/>
            <person name="Kruys A."/>
            <person name="Hutchinson M.I."/>
            <person name="Powell A.J."/>
            <person name="Barry K."/>
            <person name="Miller A.N."/>
            <person name="Grigoriev I.V."/>
            <person name="Debuchy R."/>
            <person name="Gladieux P."/>
            <person name="Thoren M.H."/>
            <person name="Johannesson H."/>
        </authorList>
    </citation>
    <scope>NUCLEOTIDE SEQUENCE</scope>
    <source>
        <strain evidence="4">CBS 731.68</strain>
    </source>
</reference>
<evidence type="ECO:0000313" key="4">
    <source>
        <dbReference type="EMBL" id="KAK4119744.1"/>
    </source>
</evidence>
<organism evidence="4 5">
    <name type="scientific">Parathielavia appendiculata</name>
    <dbReference type="NCBI Taxonomy" id="2587402"/>
    <lineage>
        <taxon>Eukaryota</taxon>
        <taxon>Fungi</taxon>
        <taxon>Dikarya</taxon>
        <taxon>Ascomycota</taxon>
        <taxon>Pezizomycotina</taxon>
        <taxon>Sordariomycetes</taxon>
        <taxon>Sordariomycetidae</taxon>
        <taxon>Sordariales</taxon>
        <taxon>Chaetomiaceae</taxon>
        <taxon>Parathielavia</taxon>
    </lineage>
</organism>
<dbReference type="EMBL" id="MU853245">
    <property type="protein sequence ID" value="KAK4119744.1"/>
    <property type="molecule type" value="Genomic_DNA"/>
</dbReference>
<dbReference type="Proteomes" id="UP001302602">
    <property type="component" value="Unassembled WGS sequence"/>
</dbReference>
<dbReference type="InterPro" id="IPR053209">
    <property type="entry name" value="Gramillin-biosynth_MTr"/>
</dbReference>
<keyword evidence="5" id="KW-1185">Reference proteome</keyword>
<feature type="region of interest" description="Disordered" evidence="2">
    <location>
        <begin position="193"/>
        <end position="212"/>
    </location>
</feature>
<dbReference type="InterPro" id="IPR046341">
    <property type="entry name" value="SET_dom_sf"/>
</dbReference>
<dbReference type="Pfam" id="PF00856">
    <property type="entry name" value="SET"/>
    <property type="match status" value="1"/>
</dbReference>
<dbReference type="CDD" id="cd20071">
    <property type="entry name" value="SET_SMYD"/>
    <property type="match status" value="1"/>
</dbReference>
<name>A0AAN6TSN7_9PEZI</name>
<dbReference type="SUPFAM" id="SSF48452">
    <property type="entry name" value="TPR-like"/>
    <property type="match status" value="1"/>
</dbReference>
<sequence>MSFEKPHDILFLTKEEAERIRNVVKERFKKCSQLTGHAREPRDSKSAISQATGASLMADMGSMALSQFKESKMPALTVGQPYQPCITPWNGLQSMKLSELRLETHHRRCHLAIKRVSPVVTHATRSWTIVQDEAGDTERLEIVLHKTRHSKEVLESALSFILREPYFTLTEEGEPTLRVDHPSDIIVLYERENPQPQSHSPVEPEEAASSYKQKGNAALQQGNLPLAHHYYTTALDLLTATSSPNPTLTRDLHRNRAYVNLLIGHFTAAKSDALSALIPQPAENNVQAAELNGKVYFRAATAAYNLRQFEDAQDFFEKQLALMPANKAAASNLARTKARLREQREGVYDFAAIRASLAGGKTKGEVDATSFVSYTEVRESPGKGRGLFTVKNVAVGEVILCEKAFCVAWRVQTAVTCDVRDDRIRVAAVGLERAVVERLMGNPSEIGMVMDLFGDWDGGAASGLQKTVDGPVVDVFRIHDIVARNAFGLGQDTGNAGLWVRAAYINHSCIPNAEREFIGDLMVVRAVRDIAAGEEIVLSYDESGDYDARQRSLLTTWGFECGCALCAAEKGDEVSVREKRKRLTKEADDFIKTVPRTAQRLAILKARRLAKAIDETYEAERFKGLPHLASRGIRQWLAKGTS</sequence>
<dbReference type="PANTHER" id="PTHR47643:SF2">
    <property type="entry name" value="TPR DOMAIN PROTEIN (AFU_ORTHOLOGUE AFUA_5G12710)"/>
    <property type="match status" value="1"/>
</dbReference>
<dbReference type="SUPFAM" id="SSF82199">
    <property type="entry name" value="SET domain"/>
    <property type="match status" value="1"/>
</dbReference>
<reference evidence="4" key="1">
    <citation type="journal article" date="2023" name="Mol. Phylogenet. Evol.">
        <title>Genome-scale phylogeny and comparative genomics of the fungal order Sordariales.</title>
        <authorList>
            <person name="Hensen N."/>
            <person name="Bonometti L."/>
            <person name="Westerberg I."/>
            <person name="Brannstrom I.O."/>
            <person name="Guillou S."/>
            <person name="Cros-Aarteil S."/>
            <person name="Calhoun S."/>
            <person name="Haridas S."/>
            <person name="Kuo A."/>
            <person name="Mondo S."/>
            <person name="Pangilinan J."/>
            <person name="Riley R."/>
            <person name="LaButti K."/>
            <person name="Andreopoulos B."/>
            <person name="Lipzen A."/>
            <person name="Chen C."/>
            <person name="Yan M."/>
            <person name="Daum C."/>
            <person name="Ng V."/>
            <person name="Clum A."/>
            <person name="Steindorff A."/>
            <person name="Ohm R.A."/>
            <person name="Martin F."/>
            <person name="Silar P."/>
            <person name="Natvig D.O."/>
            <person name="Lalanne C."/>
            <person name="Gautier V."/>
            <person name="Ament-Velasquez S.L."/>
            <person name="Kruys A."/>
            <person name="Hutchinson M.I."/>
            <person name="Powell A.J."/>
            <person name="Barry K."/>
            <person name="Miller A.N."/>
            <person name="Grigoriev I.V."/>
            <person name="Debuchy R."/>
            <person name="Gladieux P."/>
            <person name="Hiltunen Thoren M."/>
            <person name="Johannesson H."/>
        </authorList>
    </citation>
    <scope>NUCLEOTIDE SEQUENCE</scope>
    <source>
        <strain evidence="4">CBS 731.68</strain>
    </source>
</reference>
<dbReference type="InterPro" id="IPR019734">
    <property type="entry name" value="TPR_rpt"/>
</dbReference>
<dbReference type="Gene3D" id="2.170.270.10">
    <property type="entry name" value="SET domain"/>
    <property type="match status" value="1"/>
</dbReference>
<dbReference type="InterPro" id="IPR001214">
    <property type="entry name" value="SET_dom"/>
</dbReference>
<protein>
    <recommendedName>
        <fullName evidence="3">SET domain-containing protein</fullName>
    </recommendedName>
</protein>
<evidence type="ECO:0000256" key="2">
    <source>
        <dbReference type="SAM" id="MobiDB-lite"/>
    </source>
</evidence>
<evidence type="ECO:0000259" key="3">
    <source>
        <dbReference type="PROSITE" id="PS50280"/>
    </source>
</evidence>
<feature type="domain" description="SET" evidence="3">
    <location>
        <begin position="373"/>
        <end position="541"/>
    </location>
</feature>
<dbReference type="AlphaFoldDB" id="A0AAN6TSN7"/>
<dbReference type="InterPro" id="IPR011990">
    <property type="entry name" value="TPR-like_helical_dom_sf"/>
</dbReference>
<comment type="caution">
    <text evidence="4">The sequence shown here is derived from an EMBL/GenBank/DDBJ whole genome shotgun (WGS) entry which is preliminary data.</text>
</comment>
<gene>
    <name evidence="4" type="ORF">N657DRAFT_649890</name>
</gene>
<dbReference type="GeneID" id="87830591"/>
<dbReference type="SMART" id="SM00317">
    <property type="entry name" value="SET"/>
    <property type="match status" value="1"/>
</dbReference>
<dbReference type="Gene3D" id="1.25.40.10">
    <property type="entry name" value="Tetratricopeptide repeat domain"/>
    <property type="match status" value="1"/>
</dbReference>
<dbReference type="PROSITE" id="PS50005">
    <property type="entry name" value="TPR"/>
    <property type="match status" value="1"/>
</dbReference>
<evidence type="ECO:0000313" key="5">
    <source>
        <dbReference type="Proteomes" id="UP001302602"/>
    </source>
</evidence>
<accession>A0AAN6TSN7</accession>
<feature type="repeat" description="TPR" evidence="1">
    <location>
        <begin position="293"/>
        <end position="326"/>
    </location>
</feature>
<dbReference type="PANTHER" id="PTHR47643">
    <property type="entry name" value="TPR DOMAIN PROTEIN (AFU_ORTHOLOGUE AFUA_5G12710)"/>
    <property type="match status" value="1"/>
</dbReference>
<dbReference type="SMART" id="SM00028">
    <property type="entry name" value="TPR"/>
    <property type="match status" value="2"/>
</dbReference>
<evidence type="ECO:0000256" key="1">
    <source>
        <dbReference type="PROSITE-ProRule" id="PRU00339"/>
    </source>
</evidence>
<dbReference type="PROSITE" id="PS50280">
    <property type="entry name" value="SET"/>
    <property type="match status" value="1"/>
</dbReference>
<keyword evidence="1" id="KW-0802">TPR repeat</keyword>